<dbReference type="RefSeq" id="WP_213535886.1">
    <property type="nucleotide sequence ID" value="NZ_BOVQ01000005.1"/>
</dbReference>
<gene>
    <name evidence="1" type="ORF">ACFO26_06880</name>
</gene>
<dbReference type="EMBL" id="JBHSGD010000005">
    <property type="protein sequence ID" value="MFC4652631.1"/>
    <property type="molecule type" value="Genomic_DNA"/>
</dbReference>
<keyword evidence="2" id="KW-1185">Reference proteome</keyword>
<evidence type="ECO:0000313" key="1">
    <source>
        <dbReference type="EMBL" id="MFC4652631.1"/>
    </source>
</evidence>
<sequence>MALTFQETIRVSKFIGENFWGDPQYSAPETIQGVTADKASVTLYSSVPVIDDSYLKALAIDEEGNRFFIESYDINKDEQGTVLGYQFVLKKEGT</sequence>
<evidence type="ECO:0000313" key="2">
    <source>
        <dbReference type="Proteomes" id="UP001595987"/>
    </source>
</evidence>
<proteinExistence type="predicted"/>
<organism evidence="1 2">
    <name type="scientific">Lactococcus nasutitermitis</name>
    <dbReference type="NCBI Taxonomy" id="1652957"/>
    <lineage>
        <taxon>Bacteria</taxon>
        <taxon>Bacillati</taxon>
        <taxon>Bacillota</taxon>
        <taxon>Bacilli</taxon>
        <taxon>Lactobacillales</taxon>
        <taxon>Streptococcaceae</taxon>
        <taxon>Lactococcus</taxon>
    </lineage>
</organism>
<dbReference type="Proteomes" id="UP001595987">
    <property type="component" value="Unassembled WGS sequence"/>
</dbReference>
<comment type="caution">
    <text evidence="1">The sequence shown here is derived from an EMBL/GenBank/DDBJ whole genome shotgun (WGS) entry which is preliminary data.</text>
</comment>
<protein>
    <submittedName>
        <fullName evidence="1">Uncharacterized protein</fullName>
    </submittedName>
</protein>
<accession>A0ABV9JDS3</accession>
<name>A0ABV9JDS3_9LACT</name>
<reference evidence="2" key="1">
    <citation type="journal article" date="2019" name="Int. J. Syst. Evol. Microbiol.">
        <title>The Global Catalogue of Microorganisms (GCM) 10K type strain sequencing project: providing services to taxonomists for standard genome sequencing and annotation.</title>
        <authorList>
            <consortium name="The Broad Institute Genomics Platform"/>
            <consortium name="The Broad Institute Genome Sequencing Center for Infectious Disease"/>
            <person name="Wu L."/>
            <person name="Ma J."/>
        </authorList>
    </citation>
    <scope>NUCLEOTIDE SEQUENCE [LARGE SCALE GENOMIC DNA]</scope>
    <source>
        <strain evidence="2">CCUG 63287</strain>
    </source>
</reference>